<keyword evidence="6" id="KW-1185">Reference proteome</keyword>
<gene>
    <name evidence="4" type="ORF">CSC81_13065</name>
    <name evidence="3" type="ORF">Q8W23_11745</name>
</gene>
<feature type="transmembrane region" description="Helical" evidence="1">
    <location>
        <begin position="120"/>
        <end position="145"/>
    </location>
</feature>
<feature type="transmembrane region" description="Helical" evidence="1">
    <location>
        <begin position="48"/>
        <end position="64"/>
    </location>
</feature>
<evidence type="ECO:0000313" key="3">
    <source>
        <dbReference type="EMBL" id="MDP2542149.1"/>
    </source>
</evidence>
<feature type="transmembrane region" description="Helical" evidence="1">
    <location>
        <begin position="12"/>
        <end position="28"/>
    </location>
</feature>
<keyword evidence="1" id="KW-0812">Transmembrane</keyword>
<evidence type="ECO:0000259" key="2">
    <source>
        <dbReference type="Pfam" id="PF06580"/>
    </source>
</evidence>
<dbReference type="EMBL" id="PDUU01000013">
    <property type="protein sequence ID" value="PHN96653.1"/>
    <property type="molecule type" value="Genomic_DNA"/>
</dbReference>
<keyword evidence="4" id="KW-0418">Kinase</keyword>
<evidence type="ECO:0000313" key="6">
    <source>
        <dbReference type="Proteomes" id="UP001242342"/>
    </source>
</evidence>
<keyword evidence="1" id="KW-0472">Membrane</keyword>
<organism evidence="4 5">
    <name type="scientific">Tenacibaculum discolor</name>
    <dbReference type="NCBI Taxonomy" id="361581"/>
    <lineage>
        <taxon>Bacteria</taxon>
        <taxon>Pseudomonadati</taxon>
        <taxon>Bacteroidota</taxon>
        <taxon>Flavobacteriia</taxon>
        <taxon>Flavobacteriales</taxon>
        <taxon>Flavobacteriaceae</taxon>
        <taxon>Tenacibaculum</taxon>
    </lineage>
</organism>
<dbReference type="GO" id="GO:0000155">
    <property type="term" value="F:phosphorelay sensor kinase activity"/>
    <property type="evidence" value="ECO:0007669"/>
    <property type="project" value="InterPro"/>
</dbReference>
<evidence type="ECO:0000256" key="1">
    <source>
        <dbReference type="SAM" id="Phobius"/>
    </source>
</evidence>
<proteinExistence type="predicted"/>
<dbReference type="Proteomes" id="UP000222163">
    <property type="component" value="Unassembled WGS sequence"/>
</dbReference>
<accession>A0A2G1BRG3</accession>
<dbReference type="Pfam" id="PF06580">
    <property type="entry name" value="His_kinase"/>
    <property type="match status" value="1"/>
</dbReference>
<keyword evidence="1" id="KW-1133">Transmembrane helix</keyword>
<keyword evidence="4" id="KW-0808">Transferase</keyword>
<dbReference type="PANTHER" id="PTHR34220:SF7">
    <property type="entry name" value="SENSOR HISTIDINE KINASE YPDA"/>
    <property type="match status" value="1"/>
</dbReference>
<feature type="transmembrane region" description="Helical" evidence="1">
    <location>
        <begin position="85"/>
        <end position="108"/>
    </location>
</feature>
<comment type="caution">
    <text evidence="4">The sequence shown here is derived from an EMBL/GenBank/DDBJ whole genome shotgun (WGS) entry which is preliminary data.</text>
</comment>
<reference evidence="4" key="2">
    <citation type="submission" date="2017-10" db="EMBL/GenBank/DDBJ databases">
        <authorList>
            <person name="Enke T.N."/>
            <person name="Cordero O.X."/>
        </authorList>
    </citation>
    <scope>NUCLEOTIDE SEQUENCE</scope>
    <source>
        <strain evidence="4">4G03</strain>
    </source>
</reference>
<sequence>MKTNTSFFRENATFLIFLFTFCLIFILKNQFGNSDSWKDFIFYPDAPFWYFFKAVFIFWWVSFIKKSINKNSKKQTSLSRRYVHFFGIGLLTYLVIGNSFGLIVAFIFDTYSRNFGSVYHVIYVNINSVIDFIIFGGFSLAYLYYKENVAYQKQVAAYEISKAKNEITQLKTQLNPHFLFNNLNILDQLIEEDTQRASLFLNRFAELYRYSLHSADKQLVTLKEELFFTEGYFKLMEEKYEGYYKLNIAPTLYTKNIVVPPFCLQVLIENAITHNKGTSELPVDITITEDEGIKVTNNKALYATRRKGNGMALINLSKQFELLAENTIKIRETEKEFEVVLPLIPSHKSV</sequence>
<dbReference type="EMBL" id="JAUYVU010000009">
    <property type="protein sequence ID" value="MDP2542149.1"/>
    <property type="molecule type" value="Genomic_DNA"/>
</dbReference>
<dbReference type="PANTHER" id="PTHR34220">
    <property type="entry name" value="SENSOR HISTIDINE KINASE YPDA"/>
    <property type="match status" value="1"/>
</dbReference>
<reference evidence="3 6" key="3">
    <citation type="submission" date="2023-07" db="EMBL/GenBank/DDBJ databases">
        <title>Genome content predicts the carbon catabolic preferences of heterotrophic bacteria.</title>
        <authorList>
            <person name="Gralka M."/>
        </authorList>
    </citation>
    <scope>NUCLEOTIDE SEQUENCE [LARGE SCALE GENOMIC DNA]</scope>
    <source>
        <strain evidence="3 6">4G03</strain>
    </source>
</reference>
<reference evidence="4 5" key="1">
    <citation type="journal article" date="2016" name="Nat. Commun.">
        <title>Microbial interactions lead to rapid micro-scale successions on model marine particles.</title>
        <authorList>
            <person name="Datta M.S."/>
            <person name="Sliwerska E."/>
            <person name="Gore J."/>
            <person name="Polz M.F."/>
            <person name="Cordero O.X."/>
        </authorList>
    </citation>
    <scope>NUCLEOTIDE SEQUENCE [LARGE SCALE GENOMIC DNA]</scope>
    <source>
        <strain evidence="4 5">4G03</strain>
    </source>
</reference>
<dbReference type="RefSeq" id="WP_099216194.1">
    <property type="nucleotide sequence ID" value="NZ_JAUYVU010000009.1"/>
</dbReference>
<dbReference type="GO" id="GO:0016020">
    <property type="term" value="C:membrane"/>
    <property type="evidence" value="ECO:0007669"/>
    <property type="project" value="InterPro"/>
</dbReference>
<dbReference type="AlphaFoldDB" id="A0A2G1BRG3"/>
<dbReference type="InterPro" id="IPR010559">
    <property type="entry name" value="Sig_transdc_His_kin_internal"/>
</dbReference>
<evidence type="ECO:0000313" key="4">
    <source>
        <dbReference type="EMBL" id="PHN96653.1"/>
    </source>
</evidence>
<evidence type="ECO:0000313" key="5">
    <source>
        <dbReference type="Proteomes" id="UP000222163"/>
    </source>
</evidence>
<dbReference type="InterPro" id="IPR050640">
    <property type="entry name" value="Bact_2-comp_sensor_kinase"/>
</dbReference>
<protein>
    <submittedName>
        <fullName evidence="4">Histidine kinase</fullName>
    </submittedName>
</protein>
<name>A0A2G1BRG3_9FLAO</name>
<dbReference type="Proteomes" id="UP001242342">
    <property type="component" value="Unassembled WGS sequence"/>
</dbReference>
<feature type="domain" description="Signal transduction histidine kinase internal region" evidence="2">
    <location>
        <begin position="166"/>
        <end position="241"/>
    </location>
</feature>